<dbReference type="EMBL" id="MCBR01013277">
    <property type="protein sequence ID" value="RKF64348.1"/>
    <property type="molecule type" value="Genomic_DNA"/>
</dbReference>
<feature type="compositionally biased region" description="Low complexity" evidence="1">
    <location>
        <begin position="20"/>
        <end position="36"/>
    </location>
</feature>
<accession>A0A420I3Q8</accession>
<evidence type="ECO:0000313" key="3">
    <source>
        <dbReference type="Proteomes" id="UP000285405"/>
    </source>
</evidence>
<evidence type="ECO:0000313" key="2">
    <source>
        <dbReference type="EMBL" id="RKF64348.1"/>
    </source>
</evidence>
<dbReference type="Proteomes" id="UP000285405">
    <property type="component" value="Unassembled WGS sequence"/>
</dbReference>
<organism evidence="2 3">
    <name type="scientific">Golovinomyces cichoracearum</name>
    <dbReference type="NCBI Taxonomy" id="62708"/>
    <lineage>
        <taxon>Eukaryota</taxon>
        <taxon>Fungi</taxon>
        <taxon>Dikarya</taxon>
        <taxon>Ascomycota</taxon>
        <taxon>Pezizomycotina</taxon>
        <taxon>Leotiomycetes</taxon>
        <taxon>Erysiphales</taxon>
        <taxon>Erysiphaceae</taxon>
        <taxon>Golovinomyces</taxon>
    </lineage>
</organism>
<feature type="region of interest" description="Disordered" evidence="1">
    <location>
        <begin position="13"/>
        <end position="36"/>
    </location>
</feature>
<reference evidence="2 3" key="1">
    <citation type="journal article" date="2018" name="BMC Genomics">
        <title>Comparative genome analyses reveal sequence features reflecting distinct modes of host-adaptation between dicot and monocot powdery mildew.</title>
        <authorList>
            <person name="Wu Y."/>
            <person name="Ma X."/>
            <person name="Pan Z."/>
            <person name="Kale S.D."/>
            <person name="Song Y."/>
            <person name="King H."/>
            <person name="Zhang Q."/>
            <person name="Presley C."/>
            <person name="Deng X."/>
            <person name="Wei C.I."/>
            <person name="Xiao S."/>
        </authorList>
    </citation>
    <scope>NUCLEOTIDE SEQUENCE [LARGE SCALE GENOMIC DNA]</scope>
    <source>
        <strain evidence="2">UCSC1</strain>
    </source>
</reference>
<dbReference type="AlphaFoldDB" id="A0A420I3Q8"/>
<gene>
    <name evidence="2" type="ORF">GcC1_132007</name>
</gene>
<evidence type="ECO:0000256" key="1">
    <source>
        <dbReference type="SAM" id="MobiDB-lite"/>
    </source>
</evidence>
<protein>
    <submittedName>
        <fullName evidence="2">Uncharacterized protein</fullName>
    </submittedName>
</protein>
<sequence>MIGQGAAETYVIKSQSQQKTTGHSSASASSTSTPSHSLTHSLVYWSLCFSWLCFTSSCDFLLLRSPVGSR</sequence>
<comment type="caution">
    <text evidence="2">The sequence shown here is derived from an EMBL/GenBank/DDBJ whole genome shotgun (WGS) entry which is preliminary data.</text>
</comment>
<name>A0A420I3Q8_9PEZI</name>
<proteinExistence type="predicted"/>